<feature type="transmembrane region" description="Helical" evidence="8">
    <location>
        <begin position="438"/>
        <end position="461"/>
    </location>
</feature>
<feature type="domain" description="NADH:quinone oxidoreductase/Mrp antiporter transmembrane" evidence="9">
    <location>
        <begin position="139"/>
        <end position="425"/>
    </location>
</feature>
<dbReference type="STRING" id="452637.Oter_2460"/>
<feature type="transmembrane region" description="Helical" evidence="8">
    <location>
        <begin position="253"/>
        <end position="270"/>
    </location>
</feature>
<dbReference type="GO" id="GO:0005886">
    <property type="term" value="C:plasma membrane"/>
    <property type="evidence" value="ECO:0007669"/>
    <property type="project" value="UniProtKB-SubCell"/>
</dbReference>
<evidence type="ECO:0000256" key="8">
    <source>
        <dbReference type="SAM" id="Phobius"/>
    </source>
</evidence>
<protein>
    <submittedName>
        <fullName evidence="10">NADH dehydrogenase (Quinone)</fullName>
        <ecNumber evidence="10">1.6.99.5</ecNumber>
    </submittedName>
</protein>
<keyword evidence="5 10" id="KW-0560">Oxidoreductase</keyword>
<dbReference type="PANTHER" id="PTHR42682:SF3">
    <property type="entry name" value="FORMATE HYDROGENLYASE SUBUNIT 3-RELATED"/>
    <property type="match status" value="1"/>
</dbReference>
<feature type="transmembrane region" description="Helical" evidence="8">
    <location>
        <begin position="220"/>
        <end position="241"/>
    </location>
</feature>
<keyword evidence="3 7" id="KW-0812">Transmembrane</keyword>
<feature type="transmembrane region" description="Helical" evidence="8">
    <location>
        <begin position="664"/>
        <end position="682"/>
    </location>
</feature>
<dbReference type="KEGG" id="ote:Oter_2460"/>
<evidence type="ECO:0000259" key="9">
    <source>
        <dbReference type="Pfam" id="PF00361"/>
    </source>
</evidence>
<evidence type="ECO:0000256" key="6">
    <source>
        <dbReference type="ARBA" id="ARBA00023136"/>
    </source>
</evidence>
<feature type="transmembrane region" description="Helical" evidence="8">
    <location>
        <begin position="119"/>
        <end position="137"/>
    </location>
</feature>
<reference evidence="10 11" key="1">
    <citation type="journal article" date="2011" name="J. Bacteriol.">
        <title>Genome sequence of the verrucomicrobium Opitutus terrae PB90-1, an abundant inhabitant of rice paddy soil ecosystems.</title>
        <authorList>
            <person name="van Passel M.W."/>
            <person name="Kant R."/>
            <person name="Palva A."/>
            <person name="Copeland A."/>
            <person name="Lucas S."/>
            <person name="Lapidus A."/>
            <person name="Glavina del Rio T."/>
            <person name="Pitluck S."/>
            <person name="Goltsman E."/>
            <person name="Clum A."/>
            <person name="Sun H."/>
            <person name="Schmutz J."/>
            <person name="Larimer F.W."/>
            <person name="Land M.L."/>
            <person name="Hauser L."/>
            <person name="Kyrpides N."/>
            <person name="Mikhailova N."/>
            <person name="Richardson P.P."/>
            <person name="Janssen P.H."/>
            <person name="de Vos W.M."/>
            <person name="Smidt H."/>
        </authorList>
    </citation>
    <scope>NUCLEOTIDE SEQUENCE [LARGE SCALE GENOMIC DNA]</scope>
    <source>
        <strain evidence="11">DSM 11246 / JCM 15787 / PB90-1</strain>
    </source>
</reference>
<feature type="transmembrane region" description="Helical" evidence="8">
    <location>
        <begin position="33"/>
        <end position="58"/>
    </location>
</feature>
<dbReference type="EC" id="1.6.99.5" evidence="10"/>
<evidence type="ECO:0000256" key="4">
    <source>
        <dbReference type="ARBA" id="ARBA00022989"/>
    </source>
</evidence>
<accession>B1ZSE3</accession>
<evidence type="ECO:0000256" key="2">
    <source>
        <dbReference type="ARBA" id="ARBA00022475"/>
    </source>
</evidence>
<dbReference type="Pfam" id="PF00361">
    <property type="entry name" value="Proton_antipo_M"/>
    <property type="match status" value="1"/>
</dbReference>
<keyword evidence="6 8" id="KW-0472">Membrane</keyword>
<dbReference type="InterPro" id="IPR001750">
    <property type="entry name" value="ND/Mrp_TM"/>
</dbReference>
<evidence type="ECO:0000313" key="10">
    <source>
        <dbReference type="EMBL" id="ACB75742.1"/>
    </source>
</evidence>
<keyword evidence="11" id="KW-1185">Reference proteome</keyword>
<dbReference type="AlphaFoldDB" id="B1ZSE3"/>
<feature type="transmembrane region" description="Helical" evidence="8">
    <location>
        <begin position="174"/>
        <end position="195"/>
    </location>
</feature>
<dbReference type="GO" id="GO:0016491">
    <property type="term" value="F:oxidoreductase activity"/>
    <property type="evidence" value="ECO:0007669"/>
    <property type="project" value="UniProtKB-KW"/>
</dbReference>
<dbReference type="PRINTS" id="PR01437">
    <property type="entry name" value="NUOXDRDTASE4"/>
</dbReference>
<evidence type="ECO:0000256" key="5">
    <source>
        <dbReference type="ARBA" id="ARBA00023002"/>
    </source>
</evidence>
<name>B1ZSE3_OPITP</name>
<dbReference type="RefSeq" id="WP_012375277.1">
    <property type="nucleotide sequence ID" value="NC_010571.1"/>
</dbReference>
<dbReference type="EMBL" id="CP001032">
    <property type="protein sequence ID" value="ACB75742.1"/>
    <property type="molecule type" value="Genomic_DNA"/>
</dbReference>
<dbReference type="InterPro" id="IPR003918">
    <property type="entry name" value="NADH_UbQ_OxRdtase"/>
</dbReference>
<dbReference type="PANTHER" id="PTHR42682">
    <property type="entry name" value="HYDROGENASE-4 COMPONENT F"/>
    <property type="match status" value="1"/>
</dbReference>
<keyword evidence="2" id="KW-1003">Cell membrane</keyword>
<feature type="transmembrane region" description="Helical" evidence="8">
    <location>
        <begin position="358"/>
        <end position="375"/>
    </location>
</feature>
<dbReference type="NCBIfam" id="NF005086">
    <property type="entry name" value="PRK06521.1"/>
    <property type="match status" value="1"/>
</dbReference>
<comment type="subcellular location">
    <subcellularLocation>
        <location evidence="1">Cell membrane</location>
        <topology evidence="1">Multi-pass membrane protein</topology>
    </subcellularLocation>
    <subcellularLocation>
        <location evidence="7">Membrane</location>
        <topology evidence="7">Multi-pass membrane protein</topology>
    </subcellularLocation>
</comment>
<feature type="transmembrane region" description="Helical" evidence="8">
    <location>
        <begin position="395"/>
        <end position="418"/>
    </location>
</feature>
<feature type="transmembrane region" description="Helical" evidence="8">
    <location>
        <begin position="542"/>
        <end position="565"/>
    </location>
</feature>
<dbReference type="Proteomes" id="UP000007013">
    <property type="component" value="Chromosome"/>
</dbReference>
<feature type="transmembrane region" description="Helical" evidence="8">
    <location>
        <begin position="482"/>
        <end position="500"/>
    </location>
</feature>
<evidence type="ECO:0000256" key="7">
    <source>
        <dbReference type="RuleBase" id="RU000320"/>
    </source>
</evidence>
<feature type="transmembrane region" description="Helical" evidence="8">
    <location>
        <begin position="282"/>
        <end position="304"/>
    </location>
</feature>
<dbReference type="InterPro" id="IPR052175">
    <property type="entry name" value="ComplexI-like_HydComp"/>
</dbReference>
<evidence type="ECO:0000313" key="11">
    <source>
        <dbReference type="Proteomes" id="UP000007013"/>
    </source>
</evidence>
<feature type="transmembrane region" description="Helical" evidence="8">
    <location>
        <begin position="86"/>
        <end position="107"/>
    </location>
</feature>
<dbReference type="GO" id="GO:0008137">
    <property type="term" value="F:NADH dehydrogenase (ubiquinone) activity"/>
    <property type="evidence" value="ECO:0007669"/>
    <property type="project" value="InterPro"/>
</dbReference>
<dbReference type="GO" id="GO:0042773">
    <property type="term" value="P:ATP synthesis coupled electron transport"/>
    <property type="evidence" value="ECO:0007669"/>
    <property type="project" value="InterPro"/>
</dbReference>
<organism evidence="10 11">
    <name type="scientific">Opitutus terrae (strain DSM 11246 / JCM 15787 / PB90-1)</name>
    <dbReference type="NCBI Taxonomy" id="452637"/>
    <lineage>
        <taxon>Bacteria</taxon>
        <taxon>Pseudomonadati</taxon>
        <taxon>Verrucomicrobiota</taxon>
        <taxon>Opitutia</taxon>
        <taxon>Opitutales</taxon>
        <taxon>Opitutaceae</taxon>
        <taxon>Opitutus</taxon>
    </lineage>
</organism>
<keyword evidence="4 8" id="KW-1133">Transmembrane helix</keyword>
<feature type="transmembrane region" description="Helical" evidence="8">
    <location>
        <begin position="324"/>
        <end position="352"/>
    </location>
</feature>
<feature type="transmembrane region" description="Helical" evidence="8">
    <location>
        <begin position="143"/>
        <end position="162"/>
    </location>
</feature>
<feature type="transmembrane region" description="Helical" evidence="8">
    <location>
        <begin position="6"/>
        <end position="26"/>
    </location>
</feature>
<evidence type="ECO:0000256" key="3">
    <source>
        <dbReference type="ARBA" id="ARBA00022692"/>
    </source>
</evidence>
<dbReference type="eggNOG" id="COG0651">
    <property type="taxonomic scope" value="Bacteria"/>
</dbReference>
<dbReference type="OrthoDB" id="9807568at2"/>
<gene>
    <name evidence="10" type="ordered locus">Oter_2460</name>
</gene>
<proteinExistence type="predicted"/>
<sequence>MKLPLENLLLLGSLAGYAAGVVLALLCVRRERLAALVGFGAPALAALAGLVAALRLLLGGVGAPLPRFEFIPPLFPFLTLTVRVDALGAFFLVVSSLAGLAISIYSIGAAKGLAGRGNVGVLAALFNALLLATALVFMAGDLWLFLGAWELMALTAYGLVSFAHEQPETRRAGVLYFIMSHLDAACVVLGLLLLFQASGSTSFDSLHAIGGHMAPGKRDAAFVLFLLGFGIKAGIVPLHIWLPAAHPVAPSNVSAFMSGVLIKSGIYGLIRVSFDFLGTPPGWWGMTVLVIGTVSAVLGVLYALMEHDLKRLLAYHSIENIGIILMGVGTSLLFLHSGHTALATLALIAGLYHTINHATFKGLLFLGAGAVLHATHTHNMEEMGGLAKRMPQTAFCFLIGAVAISALPPLNGFVSEWLTYQSLLQGFDASQSLERLVLPLSGAMLALTGALAAACFVKAYGVTFLAQPRSEAAAHAQEAGPMLRFGMAVLVVACVLLGLFPTTVIRLLDPVTQLLTGQQLSGQLSLANGLVLTSLTEKTGTISTLGLVLLAIGLLPIPFVLRWVLARNTRTRRAPTWDCGLRGLTPQMEYTATGFSKPIRMIFKALFLPRRDVQREYDFSPHFATKLQFESHVEEVFESHFYRPVRLQILRASRRIRTLQAGSIHAYLLYMFVTLVALLLFAR</sequence>
<dbReference type="HOGENOM" id="CLU_007100_8_1_0"/>
<evidence type="ECO:0000256" key="1">
    <source>
        <dbReference type="ARBA" id="ARBA00004651"/>
    </source>
</evidence>